<comment type="caution">
    <text evidence="2">The sequence shown here is derived from an EMBL/GenBank/DDBJ whole genome shotgun (WGS) entry which is preliminary data.</text>
</comment>
<dbReference type="RefSeq" id="WP_311712728.1">
    <property type="nucleotide sequence ID" value="NZ_JAVREZ010000001.1"/>
</dbReference>
<evidence type="ECO:0000313" key="2">
    <source>
        <dbReference type="EMBL" id="MDT0479355.1"/>
    </source>
</evidence>
<dbReference type="Gene3D" id="2.60.120.10">
    <property type="entry name" value="Jelly Rolls"/>
    <property type="match status" value="2"/>
</dbReference>
<dbReference type="SUPFAM" id="SSF51182">
    <property type="entry name" value="RmlC-like cupins"/>
    <property type="match status" value="1"/>
</dbReference>
<dbReference type="InterPro" id="IPR008778">
    <property type="entry name" value="Pirin_C_dom"/>
</dbReference>
<name>A0ABU2V1D7_9ACTN</name>
<feature type="domain" description="Pirin C-terminal" evidence="1">
    <location>
        <begin position="37"/>
        <end position="79"/>
    </location>
</feature>
<evidence type="ECO:0000313" key="3">
    <source>
        <dbReference type="Proteomes" id="UP001183824"/>
    </source>
</evidence>
<organism evidence="2 3">
    <name type="scientific">Streptomyces doebereineriae</name>
    <dbReference type="NCBI Taxonomy" id="3075528"/>
    <lineage>
        <taxon>Bacteria</taxon>
        <taxon>Bacillati</taxon>
        <taxon>Actinomycetota</taxon>
        <taxon>Actinomycetes</taxon>
        <taxon>Kitasatosporales</taxon>
        <taxon>Streptomycetaceae</taxon>
        <taxon>Streptomyces</taxon>
    </lineage>
</organism>
<dbReference type="InterPro" id="IPR011051">
    <property type="entry name" value="RmlC_Cupin_sf"/>
</dbReference>
<dbReference type="InterPro" id="IPR014710">
    <property type="entry name" value="RmlC-like_jellyroll"/>
</dbReference>
<evidence type="ECO:0000259" key="1">
    <source>
        <dbReference type="Pfam" id="PF05726"/>
    </source>
</evidence>
<keyword evidence="3" id="KW-1185">Reference proteome</keyword>
<proteinExistence type="predicted"/>
<dbReference type="Pfam" id="PF05726">
    <property type="entry name" value="Pirin_C"/>
    <property type="match status" value="1"/>
</dbReference>
<protein>
    <submittedName>
        <fullName evidence="2">Pirin-like C-terminal cupin domain-containing protein</fullName>
    </submittedName>
</protein>
<dbReference type="EMBL" id="JAVREZ010000001">
    <property type="protein sequence ID" value="MDT0479355.1"/>
    <property type="molecule type" value="Genomic_DNA"/>
</dbReference>
<dbReference type="Proteomes" id="UP001183824">
    <property type="component" value="Unassembled WGS sequence"/>
</dbReference>
<gene>
    <name evidence="2" type="ORF">RNB18_03995</name>
</gene>
<reference evidence="3" key="1">
    <citation type="submission" date="2023-07" db="EMBL/GenBank/DDBJ databases">
        <title>30 novel species of actinomycetes from the DSMZ collection.</title>
        <authorList>
            <person name="Nouioui I."/>
        </authorList>
    </citation>
    <scope>NUCLEOTIDE SEQUENCE [LARGE SCALE GENOMIC DNA]</scope>
    <source>
        <strain evidence="3">DSM 41640</strain>
    </source>
</reference>
<accession>A0ABU2V1D7</accession>
<sequence length="90" mass="9832">MPAGRARIQLKAGAGPCNPRRRARRLPAIPFSGVAVTSEVLTFSGPPIRQPVAMGGPMVMNTRAVIDQAFRDFHTGRFGTVPRQARLQHR</sequence>